<feature type="compositionally biased region" description="Low complexity" evidence="1">
    <location>
        <begin position="237"/>
        <end position="249"/>
    </location>
</feature>
<evidence type="ECO:0000313" key="2">
    <source>
        <dbReference type="EMBL" id="RHZ30443.1"/>
    </source>
</evidence>
<protein>
    <submittedName>
        <fullName evidence="2">Uncharacterized protein</fullName>
    </submittedName>
</protein>
<feature type="region of interest" description="Disordered" evidence="1">
    <location>
        <begin position="237"/>
        <end position="257"/>
    </location>
</feature>
<reference evidence="2 3" key="1">
    <citation type="submission" date="2018-08" db="EMBL/GenBank/DDBJ databases">
        <title>Aphanomyces genome sequencing and annotation.</title>
        <authorList>
            <person name="Minardi D."/>
            <person name="Oidtmann B."/>
            <person name="Van Der Giezen M."/>
            <person name="Studholme D.J."/>
        </authorList>
    </citation>
    <scope>NUCLEOTIDE SEQUENCE [LARGE SCALE GENOMIC DNA]</scope>
    <source>
        <strain evidence="2 3">197901</strain>
    </source>
</reference>
<evidence type="ECO:0000313" key="3">
    <source>
        <dbReference type="Proteomes" id="UP000266196"/>
    </source>
</evidence>
<dbReference type="EMBL" id="QUTE01007122">
    <property type="protein sequence ID" value="RHZ30443.1"/>
    <property type="molecule type" value="Genomic_DNA"/>
</dbReference>
<name>A0A397FGT1_APHAT</name>
<accession>A0A397FGT1</accession>
<organism evidence="2 3">
    <name type="scientific">Aphanomyces astaci</name>
    <name type="common">Crayfish plague agent</name>
    <dbReference type="NCBI Taxonomy" id="112090"/>
    <lineage>
        <taxon>Eukaryota</taxon>
        <taxon>Sar</taxon>
        <taxon>Stramenopiles</taxon>
        <taxon>Oomycota</taxon>
        <taxon>Saprolegniomycetes</taxon>
        <taxon>Saprolegniales</taxon>
        <taxon>Verrucalvaceae</taxon>
        <taxon>Aphanomyces</taxon>
    </lineage>
</organism>
<dbReference type="Proteomes" id="UP000266196">
    <property type="component" value="Unassembled WGS sequence"/>
</dbReference>
<gene>
    <name evidence="2" type="ORF">DYB31_010957</name>
</gene>
<sequence length="257" mass="28229">RCPACWRYKDTMTMDSQQHESKCLIANVLLTYASDTVGHLDALLKLTEKYGTASSIPPPALPASTQSLGPPPLTRGITDMVNSIEVPPSLFRGSSGGLSEFMMGETGNNAAGGGGGYATSTEIAQAIERQVYCVLARTFIVESSNRAVGLPAFDRAINLLGFYEEALNGVTQINFVPMNDVPGLTTQDVNQCRHSVFAEMKVPTTTKAIFQVDMFNSLTEMKEKVFFYVWENKPQQQQQQQQQQQSSQQPPRGHWAV</sequence>
<dbReference type="AlphaFoldDB" id="A0A397FGT1"/>
<feature type="non-terminal residue" evidence="2">
    <location>
        <position position="1"/>
    </location>
</feature>
<proteinExistence type="predicted"/>
<evidence type="ECO:0000256" key="1">
    <source>
        <dbReference type="SAM" id="MobiDB-lite"/>
    </source>
</evidence>
<comment type="caution">
    <text evidence="2">The sequence shown here is derived from an EMBL/GenBank/DDBJ whole genome shotgun (WGS) entry which is preliminary data.</text>
</comment>